<keyword evidence="5 7" id="KW-0238">DNA-binding</keyword>
<feature type="region of interest" description="Disordered" evidence="8">
    <location>
        <begin position="146"/>
        <end position="182"/>
    </location>
</feature>
<dbReference type="GO" id="GO:0003677">
    <property type="term" value="F:DNA binding"/>
    <property type="evidence" value="ECO:0007669"/>
    <property type="project" value="UniProtKB-KW"/>
</dbReference>
<proteinExistence type="inferred from homology"/>
<gene>
    <name evidence="11" type="primary">nikR</name>
    <name evidence="11" type="ORF">OSH07_22935</name>
</gene>
<dbReference type="GO" id="GO:0010045">
    <property type="term" value="P:response to nickel cation"/>
    <property type="evidence" value="ECO:0007669"/>
    <property type="project" value="InterPro"/>
</dbReference>
<name>A0A9X3INZ1_9HYPH</name>
<evidence type="ECO:0000313" key="12">
    <source>
        <dbReference type="Proteomes" id="UP001144805"/>
    </source>
</evidence>
<dbReference type="RefSeq" id="WP_266341038.1">
    <property type="nucleotide sequence ID" value="NZ_JAPKNK010000014.1"/>
</dbReference>
<dbReference type="InterPro" id="IPR050192">
    <property type="entry name" value="CopG/NikR_regulator"/>
</dbReference>
<keyword evidence="6 7" id="KW-0804">Transcription</keyword>
<dbReference type="InterPro" id="IPR014864">
    <property type="entry name" value="TF_NikR_Ni-bd_C"/>
</dbReference>
<dbReference type="InterPro" id="IPR022988">
    <property type="entry name" value="Ni_resp_reg_NikR"/>
</dbReference>
<dbReference type="Gene3D" id="1.10.1220.10">
    <property type="entry name" value="Met repressor-like"/>
    <property type="match status" value="1"/>
</dbReference>
<comment type="cofactor">
    <cofactor evidence="7">
        <name>Ni(2+)</name>
        <dbReference type="ChEBI" id="CHEBI:49786"/>
    </cofactor>
    <text evidence="7">Binds 1 nickel ion per subunit.</text>
</comment>
<comment type="caution">
    <text evidence="11">The sequence shown here is derived from an EMBL/GenBank/DDBJ whole genome shotgun (WGS) entry which is preliminary data.</text>
</comment>
<comment type="function">
    <text evidence="7">Transcriptional regulator.</text>
</comment>
<dbReference type="InterPro" id="IPR010985">
    <property type="entry name" value="Ribbon_hlx_hlx"/>
</dbReference>
<dbReference type="Gene3D" id="3.30.70.1150">
    <property type="entry name" value="ACT-like. Chain A, domain 2"/>
    <property type="match status" value="1"/>
</dbReference>
<sequence>MQRVTVTIDDDLLEEIDALCERKGYQSRSEALRDIIRSEFSRAQAAEARSAAGSDEICHATLTYVYNHETRALASRLTTSHHHHSDMSISTTHVHIDHDNCLEVSILRGTVDKLQAFADSVISQRGVRHGALHIMPVEHAEPAEGHTHRYHDHGDQDHGHGHGHHHHDHGHGHDQDHNHNHD</sequence>
<feature type="compositionally biased region" description="Basic residues" evidence="8">
    <location>
        <begin position="161"/>
        <end position="170"/>
    </location>
</feature>
<evidence type="ECO:0000256" key="4">
    <source>
        <dbReference type="ARBA" id="ARBA00023015"/>
    </source>
</evidence>
<evidence type="ECO:0000313" key="11">
    <source>
        <dbReference type="EMBL" id="MCX5572076.1"/>
    </source>
</evidence>
<organism evidence="11 12">
    <name type="scientific">Kaistia nematophila</name>
    <dbReference type="NCBI Taxonomy" id="2994654"/>
    <lineage>
        <taxon>Bacteria</taxon>
        <taxon>Pseudomonadati</taxon>
        <taxon>Pseudomonadota</taxon>
        <taxon>Alphaproteobacteria</taxon>
        <taxon>Hyphomicrobiales</taxon>
        <taxon>Kaistiaceae</taxon>
        <taxon>Kaistia</taxon>
    </lineage>
</organism>
<accession>A0A9X3INZ1</accession>
<evidence type="ECO:0000256" key="3">
    <source>
        <dbReference type="ARBA" id="ARBA00022723"/>
    </source>
</evidence>
<dbReference type="PANTHER" id="PTHR34719">
    <property type="entry name" value="NICKEL-RESPONSIVE REGULATOR"/>
    <property type="match status" value="1"/>
</dbReference>
<dbReference type="NCBIfam" id="NF002815">
    <property type="entry name" value="PRK02967.1"/>
    <property type="match status" value="1"/>
</dbReference>
<reference evidence="11" key="1">
    <citation type="submission" date="2022-11" db="EMBL/GenBank/DDBJ databases">
        <title>Biodiversity and phylogenetic relationships of bacteria.</title>
        <authorList>
            <person name="Machado R.A.R."/>
            <person name="Bhat A."/>
            <person name="Loulou A."/>
            <person name="Kallel S."/>
        </authorList>
    </citation>
    <scope>NUCLEOTIDE SEQUENCE</scope>
    <source>
        <strain evidence="11">K-TC2</strain>
    </source>
</reference>
<dbReference type="InterPro" id="IPR027271">
    <property type="entry name" value="Acetolactate_synth/TF_NikR_C"/>
</dbReference>
<dbReference type="NCBIfam" id="NF003381">
    <property type="entry name" value="PRK04460.1"/>
    <property type="match status" value="1"/>
</dbReference>
<dbReference type="SUPFAM" id="SSF55021">
    <property type="entry name" value="ACT-like"/>
    <property type="match status" value="1"/>
</dbReference>
<keyword evidence="2 7" id="KW-0533">Nickel</keyword>
<evidence type="ECO:0000256" key="5">
    <source>
        <dbReference type="ARBA" id="ARBA00023125"/>
    </source>
</evidence>
<dbReference type="InterPro" id="IPR002145">
    <property type="entry name" value="CopG"/>
</dbReference>
<dbReference type="InterPro" id="IPR045865">
    <property type="entry name" value="ACT-like_dom_sf"/>
</dbReference>
<dbReference type="Pfam" id="PF01402">
    <property type="entry name" value="RHH_1"/>
    <property type="match status" value="1"/>
</dbReference>
<keyword evidence="12" id="KW-1185">Reference proteome</keyword>
<feature type="domain" description="Transcription factor NikR nickel binding C-terminal" evidence="10">
    <location>
        <begin position="60"/>
        <end position="134"/>
    </location>
</feature>
<comment type="similarity">
    <text evidence="1 7">Belongs to the transcriptional regulatory CopG/NikR family.</text>
</comment>
<keyword evidence="3 7" id="KW-0479">Metal-binding</keyword>
<dbReference type="AlphaFoldDB" id="A0A9X3INZ1"/>
<dbReference type="GO" id="GO:0003700">
    <property type="term" value="F:DNA-binding transcription factor activity"/>
    <property type="evidence" value="ECO:0007669"/>
    <property type="project" value="UniProtKB-UniRule"/>
</dbReference>
<dbReference type="HAMAP" id="MF_00476">
    <property type="entry name" value="NikR"/>
    <property type="match status" value="1"/>
</dbReference>
<feature type="binding site" evidence="7">
    <location>
        <position position="82"/>
    </location>
    <ligand>
        <name>Ni(2+)</name>
        <dbReference type="ChEBI" id="CHEBI:49786"/>
    </ligand>
</feature>
<dbReference type="Proteomes" id="UP001144805">
    <property type="component" value="Unassembled WGS sequence"/>
</dbReference>
<dbReference type="InterPro" id="IPR013321">
    <property type="entry name" value="Arc_rbn_hlx_hlx"/>
</dbReference>
<evidence type="ECO:0000259" key="10">
    <source>
        <dbReference type="Pfam" id="PF08753"/>
    </source>
</evidence>
<dbReference type="GO" id="GO:0016151">
    <property type="term" value="F:nickel cation binding"/>
    <property type="evidence" value="ECO:0007669"/>
    <property type="project" value="UniProtKB-UniRule"/>
</dbReference>
<evidence type="ECO:0000256" key="2">
    <source>
        <dbReference type="ARBA" id="ARBA00022596"/>
    </source>
</evidence>
<protein>
    <recommendedName>
        <fullName evidence="7">Putative nickel-responsive regulator</fullName>
    </recommendedName>
</protein>
<keyword evidence="4 7" id="KW-0805">Transcription regulation</keyword>
<evidence type="ECO:0000256" key="8">
    <source>
        <dbReference type="SAM" id="MobiDB-lite"/>
    </source>
</evidence>
<feature type="compositionally biased region" description="Basic and acidic residues" evidence="8">
    <location>
        <begin position="171"/>
        <end position="182"/>
    </location>
</feature>
<evidence type="ECO:0000259" key="9">
    <source>
        <dbReference type="Pfam" id="PF01402"/>
    </source>
</evidence>
<evidence type="ECO:0000256" key="6">
    <source>
        <dbReference type="ARBA" id="ARBA00023163"/>
    </source>
</evidence>
<feature type="domain" description="Ribbon-helix-helix protein CopG" evidence="9">
    <location>
        <begin position="3"/>
        <end position="38"/>
    </location>
</feature>
<dbReference type="CDD" id="cd22231">
    <property type="entry name" value="RHH_NikR_HicB-like"/>
    <property type="match status" value="1"/>
</dbReference>
<feature type="binding site" evidence="7">
    <location>
        <position position="93"/>
    </location>
    <ligand>
        <name>Ni(2+)</name>
        <dbReference type="ChEBI" id="CHEBI:49786"/>
    </ligand>
</feature>
<feature type="binding site" evidence="7">
    <location>
        <position position="95"/>
    </location>
    <ligand>
        <name>Ni(2+)</name>
        <dbReference type="ChEBI" id="CHEBI:49786"/>
    </ligand>
</feature>
<evidence type="ECO:0000256" key="1">
    <source>
        <dbReference type="ARBA" id="ARBA00008478"/>
    </source>
</evidence>
<evidence type="ECO:0000256" key="7">
    <source>
        <dbReference type="HAMAP-Rule" id="MF_00476"/>
    </source>
</evidence>
<dbReference type="PANTHER" id="PTHR34719:SF2">
    <property type="entry name" value="NICKEL-RESPONSIVE REGULATOR"/>
    <property type="match status" value="1"/>
</dbReference>
<dbReference type="Pfam" id="PF08753">
    <property type="entry name" value="NikR_C"/>
    <property type="match status" value="1"/>
</dbReference>
<feature type="compositionally biased region" description="Basic and acidic residues" evidence="8">
    <location>
        <begin position="146"/>
        <end position="160"/>
    </location>
</feature>
<dbReference type="SUPFAM" id="SSF47598">
    <property type="entry name" value="Ribbon-helix-helix"/>
    <property type="match status" value="1"/>
</dbReference>
<feature type="binding site" evidence="7">
    <location>
        <position position="101"/>
    </location>
    <ligand>
        <name>Ni(2+)</name>
        <dbReference type="ChEBI" id="CHEBI:49786"/>
    </ligand>
</feature>
<dbReference type="EMBL" id="JAPKNK010000014">
    <property type="protein sequence ID" value="MCX5572076.1"/>
    <property type="molecule type" value="Genomic_DNA"/>
</dbReference>